<dbReference type="GO" id="GO:0003824">
    <property type="term" value="F:catalytic activity"/>
    <property type="evidence" value="ECO:0007669"/>
    <property type="project" value="InterPro"/>
</dbReference>
<dbReference type="Proteomes" id="UP000051295">
    <property type="component" value="Unassembled WGS sequence"/>
</dbReference>
<proteinExistence type="predicted"/>
<keyword evidence="3" id="KW-1185">Reference proteome</keyword>
<dbReference type="PATRIC" id="fig|1641875.4.peg.2036"/>
<sequence>MPGVLGAFLAGAWPATAEDFTFASWNIANLHHETGVPLREGSLPREDVDYERLAAVANELDADIIGLQEIGSLAALERIFSPDAYHLVMSDRYQVGDEEKPPEERDIFTAVALSREAFPDLPSIETVSAFSIQHIDLNQALDAPDIRPTRSAIHVQFELEGEQVSFLNVHLKSSCHQYPLRDVEDQNFFNQQSFGSRFDCRTLKAQLAILENWIEVQHALGVRVVVAGDFNRRLNIAYRNPTRYEDFWAELNDGQPGNFMLRKGPEGRDNVCWPSHEDRFDEHIDLIVSDTEFLARFATASFDKVGLGFDEAPEYAGRARQRLSDHCPVRLVVGG</sequence>
<feature type="domain" description="Endonuclease/exonuclease/phosphatase" evidence="1">
    <location>
        <begin position="23"/>
        <end position="326"/>
    </location>
</feature>
<accession>A0A0T5NQ75</accession>
<dbReference type="InterPro" id="IPR005135">
    <property type="entry name" value="Endo/exonuclease/phosphatase"/>
</dbReference>
<dbReference type="EMBL" id="LAXJ01000023">
    <property type="protein sequence ID" value="KRS11090.1"/>
    <property type="molecule type" value="Genomic_DNA"/>
</dbReference>
<evidence type="ECO:0000313" key="2">
    <source>
        <dbReference type="EMBL" id="KRS11090.1"/>
    </source>
</evidence>
<organism evidence="2 3">
    <name type="scientific">Roseovarius atlanticus</name>
    <dbReference type="NCBI Taxonomy" id="1641875"/>
    <lineage>
        <taxon>Bacteria</taxon>
        <taxon>Pseudomonadati</taxon>
        <taxon>Pseudomonadota</taxon>
        <taxon>Alphaproteobacteria</taxon>
        <taxon>Rhodobacterales</taxon>
        <taxon>Roseobacteraceae</taxon>
        <taxon>Roseovarius</taxon>
    </lineage>
</organism>
<comment type="caution">
    <text evidence="2">The sequence shown here is derived from an EMBL/GenBank/DDBJ whole genome shotgun (WGS) entry which is preliminary data.</text>
</comment>
<name>A0A0T5NQ75_9RHOB</name>
<gene>
    <name evidence="2" type="ORF">XM53_17640</name>
</gene>
<evidence type="ECO:0000259" key="1">
    <source>
        <dbReference type="Pfam" id="PF03372"/>
    </source>
</evidence>
<dbReference type="STRING" id="1641875.XM53_17640"/>
<dbReference type="Gene3D" id="3.60.10.10">
    <property type="entry name" value="Endonuclease/exonuclease/phosphatase"/>
    <property type="match status" value="1"/>
</dbReference>
<dbReference type="Pfam" id="PF03372">
    <property type="entry name" value="Exo_endo_phos"/>
    <property type="match status" value="1"/>
</dbReference>
<dbReference type="InterPro" id="IPR036691">
    <property type="entry name" value="Endo/exonu/phosph_ase_sf"/>
</dbReference>
<dbReference type="AlphaFoldDB" id="A0A0T5NQ75"/>
<protein>
    <recommendedName>
        <fullName evidence="1">Endonuclease/exonuclease/phosphatase domain-containing protein</fullName>
    </recommendedName>
</protein>
<reference evidence="2 3" key="1">
    <citation type="submission" date="2015-04" db="EMBL/GenBank/DDBJ databases">
        <title>The draft genome sequence of Roseovarius sp.R12b.</title>
        <authorList>
            <person name="Li G."/>
            <person name="Lai Q."/>
            <person name="Shao Z."/>
            <person name="Yan P."/>
        </authorList>
    </citation>
    <scope>NUCLEOTIDE SEQUENCE [LARGE SCALE GENOMIC DNA]</scope>
    <source>
        <strain evidence="2 3">R12B</strain>
    </source>
</reference>
<dbReference type="SUPFAM" id="SSF56219">
    <property type="entry name" value="DNase I-like"/>
    <property type="match status" value="1"/>
</dbReference>
<evidence type="ECO:0000313" key="3">
    <source>
        <dbReference type="Proteomes" id="UP000051295"/>
    </source>
</evidence>